<feature type="non-terminal residue" evidence="1">
    <location>
        <position position="1"/>
    </location>
</feature>
<proteinExistence type="predicted"/>
<accession>A0A382B6K2</accession>
<evidence type="ECO:0000313" key="1">
    <source>
        <dbReference type="EMBL" id="SVB09141.1"/>
    </source>
</evidence>
<name>A0A382B6K2_9ZZZZ</name>
<dbReference type="AlphaFoldDB" id="A0A382B6K2"/>
<sequence length="33" mass="3548">LDAELLGLVRALPHSDSCMDIEPATLHFGLTIV</sequence>
<dbReference type="EMBL" id="UINC01028331">
    <property type="protein sequence ID" value="SVB09141.1"/>
    <property type="molecule type" value="Genomic_DNA"/>
</dbReference>
<organism evidence="1">
    <name type="scientific">marine metagenome</name>
    <dbReference type="NCBI Taxonomy" id="408172"/>
    <lineage>
        <taxon>unclassified sequences</taxon>
        <taxon>metagenomes</taxon>
        <taxon>ecological metagenomes</taxon>
    </lineage>
</organism>
<protein>
    <submittedName>
        <fullName evidence="1">Uncharacterized protein</fullName>
    </submittedName>
</protein>
<reference evidence="1" key="1">
    <citation type="submission" date="2018-05" db="EMBL/GenBank/DDBJ databases">
        <authorList>
            <person name="Lanie J.A."/>
            <person name="Ng W.-L."/>
            <person name="Kazmierczak K.M."/>
            <person name="Andrzejewski T.M."/>
            <person name="Davidsen T.M."/>
            <person name="Wayne K.J."/>
            <person name="Tettelin H."/>
            <person name="Glass J.I."/>
            <person name="Rusch D."/>
            <person name="Podicherti R."/>
            <person name="Tsui H.-C.T."/>
            <person name="Winkler M.E."/>
        </authorList>
    </citation>
    <scope>NUCLEOTIDE SEQUENCE</scope>
</reference>
<gene>
    <name evidence="1" type="ORF">METZ01_LOCUS161995</name>
</gene>